<evidence type="ECO:0000313" key="4">
    <source>
        <dbReference type="Proteomes" id="UP000017842"/>
    </source>
</evidence>
<dbReference type="EMBL" id="AYLO01000159">
    <property type="protein sequence ID" value="ESS66968.1"/>
    <property type="molecule type" value="Genomic_DNA"/>
</dbReference>
<reference evidence="3 4" key="1">
    <citation type="journal article" date="2013" name="Genome Announc.">
        <title>Draft Genome Sequence of the Methanotrophic Gammaproteobacterium Methyloglobulus morosus DSM 22980 Strain KoM1.</title>
        <authorList>
            <person name="Poehlein A."/>
            <person name="Deutzmann J.S."/>
            <person name="Daniel R."/>
            <person name="Simeonova D.D."/>
        </authorList>
    </citation>
    <scope>NUCLEOTIDE SEQUENCE [LARGE SCALE GENOMIC DNA]</scope>
    <source>
        <strain evidence="3 4">KoM1</strain>
    </source>
</reference>
<dbReference type="eggNOG" id="COG0438">
    <property type="taxonomic scope" value="Bacteria"/>
</dbReference>
<evidence type="ECO:0000313" key="3">
    <source>
        <dbReference type="EMBL" id="ESS66968.1"/>
    </source>
</evidence>
<dbReference type="SUPFAM" id="SSF53756">
    <property type="entry name" value="UDP-Glycosyltransferase/glycogen phosphorylase"/>
    <property type="match status" value="1"/>
</dbReference>
<dbReference type="InterPro" id="IPR028098">
    <property type="entry name" value="Glyco_trans_4-like_N"/>
</dbReference>
<feature type="domain" description="Glycosyltransferase subfamily 4-like N-terminal" evidence="2">
    <location>
        <begin position="30"/>
        <end position="161"/>
    </location>
</feature>
<dbReference type="Pfam" id="PF13692">
    <property type="entry name" value="Glyco_trans_1_4"/>
    <property type="match status" value="1"/>
</dbReference>
<keyword evidence="1 3" id="KW-0808">Transferase</keyword>
<dbReference type="AlphaFoldDB" id="V5BQX4"/>
<organism evidence="3 4">
    <name type="scientific">Methyloglobulus morosus KoM1</name>
    <dbReference type="NCBI Taxonomy" id="1116472"/>
    <lineage>
        <taxon>Bacteria</taxon>
        <taxon>Pseudomonadati</taxon>
        <taxon>Pseudomonadota</taxon>
        <taxon>Gammaproteobacteria</taxon>
        <taxon>Methylococcales</taxon>
        <taxon>Methylococcaceae</taxon>
        <taxon>Methyloglobulus</taxon>
    </lineage>
</organism>
<evidence type="ECO:0000256" key="1">
    <source>
        <dbReference type="ARBA" id="ARBA00022679"/>
    </source>
</evidence>
<evidence type="ECO:0000259" key="2">
    <source>
        <dbReference type="Pfam" id="PF13579"/>
    </source>
</evidence>
<protein>
    <submittedName>
        <fullName evidence="3">Group 1 glycosyl transferase</fullName>
    </submittedName>
</protein>
<dbReference type="Pfam" id="PF13579">
    <property type="entry name" value="Glyco_trans_4_4"/>
    <property type="match status" value="1"/>
</dbReference>
<dbReference type="Proteomes" id="UP000017842">
    <property type="component" value="Unassembled WGS sequence"/>
</dbReference>
<gene>
    <name evidence="3" type="ORF">MGMO_174c00340</name>
</gene>
<dbReference type="Gene3D" id="3.40.50.2000">
    <property type="entry name" value="Glycogen Phosphorylase B"/>
    <property type="match status" value="2"/>
</dbReference>
<sequence length="368" mass="41382">MRLLFLCKRRPQGRDLLTRPYGRFFYLPYHLAQQGCDVTILLLGYDNEPPVHCYAHGMEWYVESLRPLIQSVGPLAYIRRAQVLVQTYKPDWIIGLSDTWYGILATHLGKKYGVKTLVDAYDNYESYIPWAKPLHWAWRSALRKATALTAAGPQLAALMSQGREGSSASVIPMAADPIFQPIIDGSLRKRFGLKEGMPLVGYCGSLYRNRGMEVMFKAMQLLLDDVPDAKLVISGRCEQNLEIPESIRNAVIHLGYLPDELMPKLLNVMDVLLVVNLNSAFGNYSYPVKLYEAMGCRKPVVASSTASTSWILRDHPDCLAKNGDAEQLASRVCDALSCKTKEYTSNCDWAYSASLLRDLLEVSQSVMR</sequence>
<name>V5BQX4_9GAMM</name>
<dbReference type="GO" id="GO:0009103">
    <property type="term" value="P:lipopolysaccharide biosynthetic process"/>
    <property type="evidence" value="ECO:0007669"/>
    <property type="project" value="TreeGrafter"/>
</dbReference>
<dbReference type="PANTHER" id="PTHR46401">
    <property type="entry name" value="GLYCOSYLTRANSFERASE WBBK-RELATED"/>
    <property type="match status" value="1"/>
</dbReference>
<proteinExistence type="predicted"/>
<comment type="caution">
    <text evidence="3">The sequence shown here is derived from an EMBL/GenBank/DDBJ whole genome shotgun (WGS) entry which is preliminary data.</text>
</comment>
<dbReference type="STRING" id="1116472.MGMO_174c00340"/>
<dbReference type="PANTHER" id="PTHR46401:SF2">
    <property type="entry name" value="GLYCOSYLTRANSFERASE WBBK-RELATED"/>
    <property type="match status" value="1"/>
</dbReference>
<keyword evidence="4" id="KW-1185">Reference proteome</keyword>
<dbReference type="GO" id="GO:0016757">
    <property type="term" value="F:glycosyltransferase activity"/>
    <property type="evidence" value="ECO:0007669"/>
    <property type="project" value="TreeGrafter"/>
</dbReference>
<accession>V5BQX4</accession>